<organism evidence="1 2">
    <name type="scientific">Helianthus annuus</name>
    <name type="common">Common sunflower</name>
    <dbReference type="NCBI Taxonomy" id="4232"/>
    <lineage>
        <taxon>Eukaryota</taxon>
        <taxon>Viridiplantae</taxon>
        <taxon>Streptophyta</taxon>
        <taxon>Embryophyta</taxon>
        <taxon>Tracheophyta</taxon>
        <taxon>Spermatophyta</taxon>
        <taxon>Magnoliopsida</taxon>
        <taxon>eudicotyledons</taxon>
        <taxon>Gunneridae</taxon>
        <taxon>Pentapetalae</taxon>
        <taxon>asterids</taxon>
        <taxon>campanulids</taxon>
        <taxon>Asterales</taxon>
        <taxon>Asteraceae</taxon>
        <taxon>Asteroideae</taxon>
        <taxon>Heliantheae alliance</taxon>
        <taxon>Heliantheae</taxon>
        <taxon>Helianthus</taxon>
    </lineage>
</organism>
<comment type="caution">
    <text evidence="1">The sequence shown here is derived from an EMBL/GenBank/DDBJ whole genome shotgun (WGS) entry which is preliminary data.</text>
</comment>
<dbReference type="Proteomes" id="UP000215914">
    <property type="component" value="Unassembled WGS sequence"/>
</dbReference>
<evidence type="ECO:0000313" key="1">
    <source>
        <dbReference type="EMBL" id="KAF5816586.1"/>
    </source>
</evidence>
<dbReference type="AlphaFoldDB" id="A0A9K3JK80"/>
<protein>
    <submittedName>
        <fullName evidence="1">Uncharacterized protein</fullName>
    </submittedName>
</protein>
<reference evidence="1" key="1">
    <citation type="journal article" date="2017" name="Nature">
        <title>The sunflower genome provides insights into oil metabolism, flowering and Asterid evolution.</title>
        <authorList>
            <person name="Badouin H."/>
            <person name="Gouzy J."/>
            <person name="Grassa C.J."/>
            <person name="Murat F."/>
            <person name="Staton S.E."/>
            <person name="Cottret L."/>
            <person name="Lelandais-Briere C."/>
            <person name="Owens G.L."/>
            <person name="Carrere S."/>
            <person name="Mayjonade B."/>
            <person name="Legrand L."/>
            <person name="Gill N."/>
            <person name="Kane N.C."/>
            <person name="Bowers J.E."/>
            <person name="Hubner S."/>
            <person name="Bellec A."/>
            <person name="Berard A."/>
            <person name="Berges H."/>
            <person name="Blanchet N."/>
            <person name="Boniface M.C."/>
            <person name="Brunel D."/>
            <person name="Catrice O."/>
            <person name="Chaidir N."/>
            <person name="Claudel C."/>
            <person name="Donnadieu C."/>
            <person name="Faraut T."/>
            <person name="Fievet G."/>
            <person name="Helmstetter N."/>
            <person name="King M."/>
            <person name="Knapp S.J."/>
            <person name="Lai Z."/>
            <person name="Le Paslier M.C."/>
            <person name="Lippi Y."/>
            <person name="Lorenzon L."/>
            <person name="Mandel J.R."/>
            <person name="Marage G."/>
            <person name="Marchand G."/>
            <person name="Marquand E."/>
            <person name="Bret-Mestries E."/>
            <person name="Morien E."/>
            <person name="Nambeesan S."/>
            <person name="Nguyen T."/>
            <person name="Pegot-Espagnet P."/>
            <person name="Pouilly N."/>
            <person name="Raftis F."/>
            <person name="Sallet E."/>
            <person name="Schiex T."/>
            <person name="Thomas J."/>
            <person name="Vandecasteele C."/>
            <person name="Vares D."/>
            <person name="Vear F."/>
            <person name="Vautrin S."/>
            <person name="Crespi M."/>
            <person name="Mangin B."/>
            <person name="Burke J.M."/>
            <person name="Salse J."/>
            <person name="Munos S."/>
            <person name="Vincourt P."/>
            <person name="Rieseberg L.H."/>
            <person name="Langlade N.B."/>
        </authorList>
    </citation>
    <scope>NUCLEOTIDE SEQUENCE</scope>
    <source>
        <tissue evidence="1">Leaves</tissue>
    </source>
</reference>
<gene>
    <name evidence="1" type="ORF">HanXRQr2_Chr03g0135901</name>
</gene>
<proteinExistence type="predicted"/>
<dbReference type="Gramene" id="mRNA:HanXRQr2_Chr03g0135901">
    <property type="protein sequence ID" value="CDS:HanXRQr2_Chr03g0135901.1"/>
    <property type="gene ID" value="HanXRQr2_Chr03g0135901"/>
</dbReference>
<name>A0A9K3JK80_HELAN</name>
<accession>A0A9K3JK80</accession>
<dbReference type="EMBL" id="MNCJ02000318">
    <property type="protein sequence ID" value="KAF5816586.1"/>
    <property type="molecule type" value="Genomic_DNA"/>
</dbReference>
<evidence type="ECO:0000313" key="2">
    <source>
        <dbReference type="Proteomes" id="UP000215914"/>
    </source>
</evidence>
<reference evidence="1" key="2">
    <citation type="submission" date="2020-06" db="EMBL/GenBank/DDBJ databases">
        <title>Helianthus annuus Genome sequencing and assembly Release 2.</title>
        <authorList>
            <person name="Gouzy J."/>
            <person name="Langlade N."/>
            <person name="Munos S."/>
        </authorList>
    </citation>
    <scope>NUCLEOTIDE SEQUENCE</scope>
    <source>
        <tissue evidence="1">Leaves</tissue>
    </source>
</reference>
<sequence>MGRSPTAMALRNMNIYVEDVNCPFCSDGENMATIILNFVSSNRCANFFVISFRDLMEIHNHSGLNELEKFILHGIIIICCWCIWRSRNEFRFANIPAQVENIISEIKMVGFLWVRSRTKLKTLTWENWCSFVIM</sequence>
<keyword evidence="2" id="KW-1185">Reference proteome</keyword>